<protein>
    <recommendedName>
        <fullName evidence="9">Neutral zinc metallopeptidase</fullName>
    </recommendedName>
</protein>
<comment type="subcellular location">
    <subcellularLocation>
        <location evidence="1">Membrane</location>
        <topology evidence="1">Single-pass membrane protein</topology>
    </subcellularLocation>
</comment>
<gene>
    <name evidence="7" type="ORF">HMPREF9306_00110</name>
</gene>
<evidence type="ECO:0000256" key="2">
    <source>
        <dbReference type="ARBA" id="ARBA00022692"/>
    </source>
</evidence>
<dbReference type="AlphaFoldDB" id="S2W797"/>
<evidence type="ECO:0000256" key="5">
    <source>
        <dbReference type="SAM" id="MobiDB-lite"/>
    </source>
</evidence>
<evidence type="ECO:0000256" key="3">
    <source>
        <dbReference type="ARBA" id="ARBA00022989"/>
    </source>
</evidence>
<dbReference type="OrthoDB" id="9774900at2"/>
<dbReference type="PATRIC" id="fig|883161.3.peg.112"/>
<dbReference type="InterPro" id="IPR007343">
    <property type="entry name" value="Uncharacterised_pept_Zn_put"/>
</dbReference>
<name>S2W797_9ACTN</name>
<feature type="region of interest" description="Disordered" evidence="5">
    <location>
        <begin position="1"/>
        <end position="40"/>
    </location>
</feature>
<dbReference type="EMBL" id="AGZR01000001">
    <property type="protein sequence ID" value="EPD34075.1"/>
    <property type="molecule type" value="Genomic_DNA"/>
</dbReference>
<feature type="transmembrane region" description="Helical" evidence="6">
    <location>
        <begin position="47"/>
        <end position="68"/>
    </location>
</feature>
<evidence type="ECO:0000313" key="7">
    <source>
        <dbReference type="EMBL" id="EPD34075.1"/>
    </source>
</evidence>
<reference evidence="7 8" key="1">
    <citation type="submission" date="2013-04" db="EMBL/GenBank/DDBJ databases">
        <title>The Genome Sequence of Propionimicrobium lymphophilum ACS-093-V-SCH5.</title>
        <authorList>
            <consortium name="The Broad Institute Genomics Platform"/>
            <person name="Earl A."/>
            <person name="Ward D."/>
            <person name="Feldgarden M."/>
            <person name="Gevers D."/>
            <person name="Saerens B."/>
            <person name="Vaneechoutte M."/>
            <person name="Walker B."/>
            <person name="Young S."/>
            <person name="Zeng Q."/>
            <person name="Gargeya S."/>
            <person name="Fitzgerald M."/>
            <person name="Haas B."/>
            <person name="Abouelleil A."/>
            <person name="Allen A.W."/>
            <person name="Alvarado L."/>
            <person name="Arachchi H.M."/>
            <person name="Berlin A.M."/>
            <person name="Chapman S.B."/>
            <person name="Gainer-Dewar J."/>
            <person name="Goldberg J."/>
            <person name="Griggs A."/>
            <person name="Gujja S."/>
            <person name="Hansen M."/>
            <person name="Howarth C."/>
            <person name="Imamovic A."/>
            <person name="Ireland A."/>
            <person name="Larimer J."/>
            <person name="McCowan C."/>
            <person name="Murphy C."/>
            <person name="Pearson M."/>
            <person name="Poon T.W."/>
            <person name="Priest M."/>
            <person name="Roberts A."/>
            <person name="Saif S."/>
            <person name="Shea T."/>
            <person name="Sisk P."/>
            <person name="Sykes S."/>
            <person name="Wortman J."/>
            <person name="Nusbaum C."/>
            <person name="Birren B."/>
        </authorList>
    </citation>
    <scope>NUCLEOTIDE SEQUENCE [LARGE SCALE GENOMIC DNA]</scope>
    <source>
        <strain evidence="7 8">ACS-093-V-SCH5</strain>
    </source>
</reference>
<keyword evidence="2 6" id="KW-0812">Transmembrane</keyword>
<accession>S2W797</accession>
<dbReference type="STRING" id="883161.HMPREF9306_00110"/>
<dbReference type="RefSeq" id="WP_016454971.1">
    <property type="nucleotide sequence ID" value="NZ_KE150269.1"/>
</dbReference>
<evidence type="ECO:0000256" key="4">
    <source>
        <dbReference type="ARBA" id="ARBA00023136"/>
    </source>
</evidence>
<dbReference type="HOGENOM" id="CLU_050836_0_0_11"/>
<sequence>MSSRNPWATFPSGSAGGRRRRVSTQSWPLPTQQRGRSRKGSNPLAKLLRWIGTALFIIYTFLNLVGMLTDGDVSSDSRIQEHYNNESYQIPQADSRPPALPSPATYEQAKSFLVDNPIYDQQVLSPVRCDINPIDLSRASARQIEQHLNDYTSCLMRVFGPAIEGAGFTAVRPPVTVYDGPIYTACGEMPEYNAAYCAADQQVYFAKRLADIFPREYLDVPFVAESVLAHEFGHAIQGRTGILISERAYEQQLSELDALEFSRRTEVQADCWAGQFNSSVNDSIGIGASDQRRLASFFSTLGDDALTGDPNAVGNHGRGESRQRWYTTGTQETSMGACNTFVAPSNTVK</sequence>
<dbReference type="Pfam" id="PF04228">
    <property type="entry name" value="Zn_peptidase"/>
    <property type="match status" value="1"/>
</dbReference>
<evidence type="ECO:0000313" key="8">
    <source>
        <dbReference type="Proteomes" id="UP000014417"/>
    </source>
</evidence>
<proteinExistence type="predicted"/>
<keyword evidence="4 6" id="KW-0472">Membrane</keyword>
<evidence type="ECO:0000256" key="1">
    <source>
        <dbReference type="ARBA" id="ARBA00004167"/>
    </source>
</evidence>
<dbReference type="PANTHER" id="PTHR30168">
    <property type="entry name" value="PUTATIVE MEMBRANE PROTEIN YPFJ"/>
    <property type="match status" value="1"/>
</dbReference>
<organism evidence="7 8">
    <name type="scientific">Propionimicrobium lymphophilum ACS-093-V-SCH5</name>
    <dbReference type="NCBI Taxonomy" id="883161"/>
    <lineage>
        <taxon>Bacteria</taxon>
        <taxon>Bacillati</taxon>
        <taxon>Actinomycetota</taxon>
        <taxon>Actinomycetes</taxon>
        <taxon>Propionibacteriales</taxon>
        <taxon>Propionibacteriaceae</taxon>
        <taxon>Propionimicrobium</taxon>
    </lineage>
</organism>
<evidence type="ECO:0000256" key="6">
    <source>
        <dbReference type="SAM" id="Phobius"/>
    </source>
</evidence>
<dbReference type="PANTHER" id="PTHR30168:SF0">
    <property type="entry name" value="INNER MEMBRANE PROTEIN"/>
    <property type="match status" value="1"/>
</dbReference>
<evidence type="ECO:0008006" key="9">
    <source>
        <dbReference type="Google" id="ProtNLM"/>
    </source>
</evidence>
<keyword evidence="3 6" id="KW-1133">Transmembrane helix</keyword>
<comment type="caution">
    <text evidence="7">The sequence shown here is derived from an EMBL/GenBank/DDBJ whole genome shotgun (WGS) entry which is preliminary data.</text>
</comment>
<dbReference type="GO" id="GO:0016020">
    <property type="term" value="C:membrane"/>
    <property type="evidence" value="ECO:0007669"/>
    <property type="project" value="UniProtKB-SubCell"/>
</dbReference>
<keyword evidence="8" id="KW-1185">Reference proteome</keyword>
<dbReference type="Proteomes" id="UP000014417">
    <property type="component" value="Unassembled WGS sequence"/>
</dbReference>
<feature type="compositionally biased region" description="Polar residues" evidence="5">
    <location>
        <begin position="24"/>
        <end position="34"/>
    </location>
</feature>